<keyword evidence="2" id="KW-0028">Amino-acid biosynthesis</keyword>
<dbReference type="InterPro" id="IPR046346">
    <property type="entry name" value="Aminoacid_DH-like_N_sf"/>
</dbReference>
<comment type="caution">
    <text evidence="4">The sequence shown here is derived from an EMBL/GenBank/DDBJ whole genome shotgun (WGS) entry which is preliminary data.</text>
</comment>
<keyword evidence="2" id="KW-0057">Aromatic amino acid biosynthesis</keyword>
<dbReference type="GO" id="GO:0004764">
    <property type="term" value="F:shikimate 3-dehydrogenase (NADP+) activity"/>
    <property type="evidence" value="ECO:0007669"/>
    <property type="project" value="InterPro"/>
</dbReference>
<protein>
    <submittedName>
        <fullName evidence="4">Shikimate dehydrogenase</fullName>
    </submittedName>
</protein>
<dbReference type="GO" id="GO:0009073">
    <property type="term" value="P:aromatic amino acid family biosynthetic process"/>
    <property type="evidence" value="ECO:0007669"/>
    <property type="project" value="UniProtKB-KW"/>
</dbReference>
<evidence type="ECO:0000256" key="2">
    <source>
        <dbReference type="ARBA" id="ARBA00023141"/>
    </source>
</evidence>
<reference evidence="4 5" key="1">
    <citation type="submission" date="2018-01" db="EMBL/GenBank/DDBJ databases">
        <title>Arthrobacter sp. nov., from glaciers in China.</title>
        <authorList>
            <person name="Liu Q."/>
            <person name="Xin Y.-H."/>
        </authorList>
    </citation>
    <scope>NUCLEOTIDE SEQUENCE [LARGE SCALE GENOMIC DNA]</scope>
    <source>
        <strain evidence="4 5">HLT2-12-2</strain>
    </source>
</reference>
<dbReference type="InterPro" id="IPR013708">
    <property type="entry name" value="Shikimate_DH-bd_N"/>
</dbReference>
<dbReference type="CDD" id="cd01065">
    <property type="entry name" value="NAD_bind_Shikimate_DH"/>
    <property type="match status" value="1"/>
</dbReference>
<dbReference type="GO" id="GO:0050661">
    <property type="term" value="F:NADP binding"/>
    <property type="evidence" value="ECO:0007669"/>
    <property type="project" value="TreeGrafter"/>
</dbReference>
<evidence type="ECO:0000313" key="4">
    <source>
        <dbReference type="EMBL" id="POH73697.1"/>
    </source>
</evidence>
<evidence type="ECO:0000256" key="1">
    <source>
        <dbReference type="ARBA" id="ARBA00004871"/>
    </source>
</evidence>
<feature type="domain" description="Shikimate dehydrogenase substrate binding N-terminal" evidence="3">
    <location>
        <begin position="9"/>
        <end position="92"/>
    </location>
</feature>
<accession>A0A2S3ZXS1</accession>
<evidence type="ECO:0000313" key="5">
    <source>
        <dbReference type="Proteomes" id="UP000237061"/>
    </source>
</evidence>
<dbReference type="EMBL" id="PPXC01000006">
    <property type="protein sequence ID" value="POH73697.1"/>
    <property type="molecule type" value="Genomic_DNA"/>
</dbReference>
<dbReference type="SUPFAM" id="SSF53223">
    <property type="entry name" value="Aminoacid dehydrogenase-like, N-terminal domain"/>
    <property type="match status" value="1"/>
</dbReference>
<dbReference type="Proteomes" id="UP000237061">
    <property type="component" value="Unassembled WGS sequence"/>
</dbReference>
<name>A0A2S3ZXS1_ARTGL</name>
<dbReference type="NCBIfam" id="NF001311">
    <property type="entry name" value="PRK00258.1-3"/>
    <property type="match status" value="1"/>
</dbReference>
<proteinExistence type="predicted"/>
<dbReference type="RefSeq" id="WP_103465593.1">
    <property type="nucleotide sequence ID" value="NZ_PPXC01000006.1"/>
</dbReference>
<dbReference type="GO" id="GO:0019632">
    <property type="term" value="P:shikimate metabolic process"/>
    <property type="evidence" value="ECO:0007669"/>
    <property type="project" value="TreeGrafter"/>
</dbReference>
<dbReference type="GO" id="GO:0005829">
    <property type="term" value="C:cytosol"/>
    <property type="evidence" value="ECO:0007669"/>
    <property type="project" value="TreeGrafter"/>
</dbReference>
<gene>
    <name evidence="4" type="ORF">CVS27_10105</name>
</gene>
<dbReference type="SUPFAM" id="SSF51735">
    <property type="entry name" value="NAD(P)-binding Rossmann-fold domains"/>
    <property type="match status" value="1"/>
</dbReference>
<sequence length="303" mass="30874">MTDPLRGAVLGHPIGHSKSPALHNAAYAALGAELGYSAIDVQEPALEGFLAQVRAEKHWYGLSVTMPLKNVAVGLMDELTPTARALGAVNTIVCTQTPAGVTHLRGDNTDVAGLVNALRHAGVAERPRAAILGGGGTAVSAVAALVQLGAPEITVFVRNLAKGSDVLAVAANLGVAISVELFDGAADALAGFDVVISTLPPRGADALAHAFAAQGAAVAGALLLDAAYDPWPSALAQAWERAGGGVVAGIEMLLYQGVEQVKLFTVAAGYSALDTEQVGDVMDVMCDAIGVHRRDPHEQNMAG</sequence>
<dbReference type="Pfam" id="PF08501">
    <property type="entry name" value="Shikimate_dh_N"/>
    <property type="match status" value="1"/>
</dbReference>
<dbReference type="InterPro" id="IPR022893">
    <property type="entry name" value="Shikimate_DH_fam"/>
</dbReference>
<dbReference type="InterPro" id="IPR036291">
    <property type="entry name" value="NAD(P)-bd_dom_sf"/>
</dbReference>
<dbReference type="PANTHER" id="PTHR21089">
    <property type="entry name" value="SHIKIMATE DEHYDROGENASE"/>
    <property type="match status" value="1"/>
</dbReference>
<dbReference type="Gene3D" id="3.40.50.10860">
    <property type="entry name" value="Leucine Dehydrogenase, chain A, domain 1"/>
    <property type="match status" value="1"/>
</dbReference>
<dbReference type="PANTHER" id="PTHR21089:SF1">
    <property type="entry name" value="BIFUNCTIONAL 3-DEHYDROQUINATE DEHYDRATASE_SHIKIMATE DEHYDROGENASE, CHLOROPLASTIC"/>
    <property type="match status" value="1"/>
</dbReference>
<organism evidence="4 5">
    <name type="scientific">Arthrobacter glacialis</name>
    <dbReference type="NCBI Taxonomy" id="1664"/>
    <lineage>
        <taxon>Bacteria</taxon>
        <taxon>Bacillati</taxon>
        <taxon>Actinomycetota</taxon>
        <taxon>Actinomycetes</taxon>
        <taxon>Micrococcales</taxon>
        <taxon>Micrococcaceae</taxon>
        <taxon>Arthrobacter</taxon>
    </lineage>
</organism>
<dbReference type="Gene3D" id="3.40.50.720">
    <property type="entry name" value="NAD(P)-binding Rossmann-like Domain"/>
    <property type="match status" value="1"/>
</dbReference>
<keyword evidence="5" id="KW-1185">Reference proteome</keyword>
<comment type="pathway">
    <text evidence="1">Metabolic intermediate biosynthesis; chorismate biosynthesis; chorismate from D-erythrose 4-phosphate and phosphoenolpyruvate: step 4/7.</text>
</comment>
<dbReference type="GO" id="GO:0009423">
    <property type="term" value="P:chorismate biosynthetic process"/>
    <property type="evidence" value="ECO:0007669"/>
    <property type="project" value="TreeGrafter"/>
</dbReference>
<dbReference type="AlphaFoldDB" id="A0A2S3ZXS1"/>
<evidence type="ECO:0000259" key="3">
    <source>
        <dbReference type="Pfam" id="PF08501"/>
    </source>
</evidence>